<reference evidence="1" key="1">
    <citation type="submission" date="2020-04" db="EMBL/GenBank/DDBJ databases">
        <authorList>
            <person name="Chiriac C."/>
            <person name="Salcher M."/>
            <person name="Ghai R."/>
            <person name="Kavagutti S V."/>
        </authorList>
    </citation>
    <scope>NUCLEOTIDE SEQUENCE</scope>
</reference>
<name>A0A6J5KRF8_9CAUD</name>
<sequence length="130" mass="14193">MNETNHNLLSSGTTSTLGYSGTINGGYSGNINGIGTHVSPGITLRENSTINYSHSNITPVNNMRPTQAKVAVFTITRDKDTNEINSTKFVKELWVEQKNGASIDLIVAKQLDKDFDPEFTIIKVLSTVSF</sequence>
<accession>A0A6J5KRF8</accession>
<protein>
    <submittedName>
        <fullName evidence="1">Uncharacterized protein</fullName>
    </submittedName>
</protein>
<gene>
    <name evidence="1" type="ORF">UFOVP54_2</name>
</gene>
<proteinExistence type="predicted"/>
<dbReference type="EMBL" id="LR796188">
    <property type="protein sequence ID" value="CAB4124471.1"/>
    <property type="molecule type" value="Genomic_DNA"/>
</dbReference>
<evidence type="ECO:0000313" key="1">
    <source>
        <dbReference type="EMBL" id="CAB4124471.1"/>
    </source>
</evidence>
<organism evidence="1">
    <name type="scientific">uncultured Caudovirales phage</name>
    <dbReference type="NCBI Taxonomy" id="2100421"/>
    <lineage>
        <taxon>Viruses</taxon>
        <taxon>Duplodnaviria</taxon>
        <taxon>Heunggongvirae</taxon>
        <taxon>Uroviricota</taxon>
        <taxon>Caudoviricetes</taxon>
        <taxon>Peduoviridae</taxon>
        <taxon>Maltschvirus</taxon>
        <taxon>Maltschvirus maltsch</taxon>
    </lineage>
</organism>